<proteinExistence type="inferred from homology"/>
<keyword evidence="3" id="KW-0479">Metal-binding</keyword>
<evidence type="ECO:0000256" key="1">
    <source>
        <dbReference type="ARBA" id="ARBA00008853"/>
    </source>
</evidence>
<dbReference type="PANTHER" id="PTHR10907:SF47">
    <property type="entry name" value="REGUCALCIN"/>
    <property type="match status" value="1"/>
</dbReference>
<feature type="binding site" evidence="3">
    <location>
        <position position="20"/>
    </location>
    <ligand>
        <name>a divalent metal cation</name>
        <dbReference type="ChEBI" id="CHEBI:60240"/>
    </ligand>
</feature>
<feature type="binding site" evidence="3">
    <location>
        <position position="112"/>
    </location>
    <ligand>
        <name>substrate</name>
    </ligand>
</feature>
<sequence>MANRCQRYIPWIDLKCKLGEGPWYNEKRNEVRFLDIMSEKLYTADLNEGQSSLREYDTGSSIGVTADIEGSDAEIVAGSKEGFAKFNLATGKKEILAKFWPEGETEQFHKFRSNDGACDSRGRFWVGAFNDPKYIEPQEGAAVMFRFDPDGSIHRMWDNLSIPNGFQWSADDKTMYMTDGPAKCIWQWDFEIETGKISNQRPFFKREEGPGDMDGSAMDEEGCIWNAVFGGGRVLRIAKDGSKVIGEVKLPTKNITCPFFAGTELIITSAVDDSKDDPISDRYGGSVFRIDVGVKGRPRNTYKDMTR</sequence>
<dbReference type="Pfam" id="PF08450">
    <property type="entry name" value="SGL"/>
    <property type="match status" value="1"/>
</dbReference>
<dbReference type="PRINTS" id="PR01790">
    <property type="entry name" value="SMP30FAMILY"/>
</dbReference>
<reference evidence="5 6" key="2">
    <citation type="submission" date="2015-05" db="EMBL/GenBank/DDBJ databases">
        <authorList>
            <person name="Morales-Cruz A."/>
            <person name="Amrine K.C."/>
            <person name="Cantu D."/>
        </authorList>
    </citation>
    <scope>NUCLEOTIDE SEQUENCE [LARGE SCALE GENOMIC DNA]</scope>
    <source>
        <strain evidence="5">UCRPC4</strain>
    </source>
</reference>
<dbReference type="Proteomes" id="UP000053317">
    <property type="component" value="Unassembled WGS sequence"/>
</dbReference>
<comment type="caution">
    <text evidence="5">The sequence shown here is derived from an EMBL/GenBank/DDBJ whole genome shotgun (WGS) entry which is preliminary data.</text>
</comment>
<dbReference type="SUPFAM" id="SSF63829">
    <property type="entry name" value="Calcium-dependent phosphotriesterase"/>
    <property type="match status" value="1"/>
</dbReference>
<feature type="binding site" evidence="3">
    <location>
        <position position="114"/>
    </location>
    <ligand>
        <name>substrate</name>
    </ligand>
</feature>
<comment type="cofactor">
    <cofactor evidence="3">
        <name>Zn(2+)</name>
        <dbReference type="ChEBI" id="CHEBI:29105"/>
    </cofactor>
    <text evidence="3">Binds 1 divalent metal cation per subunit.</text>
</comment>
<name>A0A0G2EN98_PHACM</name>
<accession>A0A0G2EN98</accession>
<dbReference type="GO" id="GO:0004341">
    <property type="term" value="F:gluconolactonase activity"/>
    <property type="evidence" value="ECO:0007669"/>
    <property type="project" value="TreeGrafter"/>
</dbReference>
<dbReference type="Gene3D" id="2.120.10.30">
    <property type="entry name" value="TolB, C-terminal domain"/>
    <property type="match status" value="1"/>
</dbReference>
<comment type="similarity">
    <text evidence="1">Belongs to the SMP-30/CGR1 family.</text>
</comment>
<keyword evidence="6" id="KW-1185">Reference proteome</keyword>
<feature type="binding site" evidence="3">
    <location>
        <position position="164"/>
    </location>
    <ligand>
        <name>a divalent metal cation</name>
        <dbReference type="ChEBI" id="CHEBI:60240"/>
    </ligand>
</feature>
<dbReference type="PANTHER" id="PTHR10907">
    <property type="entry name" value="REGUCALCIN"/>
    <property type="match status" value="1"/>
</dbReference>
<dbReference type="InterPro" id="IPR005511">
    <property type="entry name" value="SMP-30"/>
</dbReference>
<evidence type="ECO:0000259" key="4">
    <source>
        <dbReference type="Pfam" id="PF08450"/>
    </source>
</evidence>
<dbReference type="GO" id="GO:0005509">
    <property type="term" value="F:calcium ion binding"/>
    <property type="evidence" value="ECO:0007669"/>
    <property type="project" value="TreeGrafter"/>
</dbReference>
<evidence type="ECO:0000256" key="2">
    <source>
        <dbReference type="PIRSR" id="PIRSR605511-1"/>
    </source>
</evidence>
<dbReference type="InterPro" id="IPR011042">
    <property type="entry name" value="6-blade_b-propeller_TolB-like"/>
</dbReference>
<dbReference type="AlphaFoldDB" id="A0A0G2EN98"/>
<evidence type="ECO:0000256" key="3">
    <source>
        <dbReference type="PIRSR" id="PIRSR605511-2"/>
    </source>
</evidence>
<feature type="domain" description="SMP-30/Gluconolactonase/LRE-like region" evidence="4">
    <location>
        <begin position="18"/>
        <end position="270"/>
    </location>
</feature>
<reference evidence="5 6" key="1">
    <citation type="submission" date="2015-05" db="EMBL/GenBank/DDBJ databases">
        <title>Distinctive expansion of gene families associated with plant cell wall degradation and secondary metabolism in the genomes of grapevine trunk pathogens.</title>
        <authorList>
            <person name="Lawrence D.P."/>
            <person name="Travadon R."/>
            <person name="Rolshausen P.E."/>
            <person name="Baumgartner K."/>
        </authorList>
    </citation>
    <scope>NUCLEOTIDE SEQUENCE [LARGE SCALE GENOMIC DNA]</scope>
    <source>
        <strain evidence="5">UCRPC4</strain>
    </source>
</reference>
<protein>
    <submittedName>
        <fullName evidence="5">Putative calcium homeostasis protein</fullName>
    </submittedName>
</protein>
<evidence type="ECO:0000313" key="6">
    <source>
        <dbReference type="Proteomes" id="UP000053317"/>
    </source>
</evidence>
<evidence type="ECO:0000313" key="5">
    <source>
        <dbReference type="EMBL" id="KKY23591.1"/>
    </source>
</evidence>
<dbReference type="EMBL" id="LCWF01000066">
    <property type="protein sequence ID" value="KKY23591.1"/>
    <property type="molecule type" value="Genomic_DNA"/>
</dbReference>
<gene>
    <name evidence="5" type="ORF">UCRPC4_g02854</name>
</gene>
<dbReference type="InterPro" id="IPR013658">
    <property type="entry name" value="SGL"/>
</dbReference>
<dbReference type="OrthoDB" id="423498at2759"/>
<feature type="binding site" evidence="3">
    <location>
        <position position="214"/>
    </location>
    <ligand>
        <name>a divalent metal cation</name>
        <dbReference type="ChEBI" id="CHEBI:60240"/>
    </ligand>
</feature>
<organism evidence="5 6">
    <name type="scientific">Phaeomoniella chlamydospora</name>
    <name type="common">Phaeoacremonium chlamydosporum</name>
    <dbReference type="NCBI Taxonomy" id="158046"/>
    <lineage>
        <taxon>Eukaryota</taxon>
        <taxon>Fungi</taxon>
        <taxon>Dikarya</taxon>
        <taxon>Ascomycota</taxon>
        <taxon>Pezizomycotina</taxon>
        <taxon>Eurotiomycetes</taxon>
        <taxon>Chaetothyriomycetidae</taxon>
        <taxon>Phaeomoniellales</taxon>
        <taxon>Phaeomoniellaceae</taxon>
        <taxon>Phaeomoniella</taxon>
    </lineage>
</organism>
<feature type="active site" description="Proton donor/acceptor" evidence="2">
    <location>
        <position position="214"/>
    </location>
</feature>
<keyword evidence="3" id="KW-0862">Zinc</keyword>